<name>A0ABY3ZQM8_9RHOB</name>
<sequence>MRKLTIGFLVAMGISASDLGAEPFGIWLTETGRTGAYLHVEVAPCKGNRTLLCGYIHETFKTPHTEIVGRPIFWDLEQVSANQWVNGRVWDAENRKVYWAKVTLHKTELRVEGCLGILCDGQSWKRVR</sequence>
<dbReference type="InterPro" id="IPR019223">
    <property type="entry name" value="DUF2147"/>
</dbReference>
<dbReference type="Pfam" id="PF09917">
    <property type="entry name" value="DUF2147"/>
    <property type="match status" value="1"/>
</dbReference>
<proteinExistence type="predicted"/>
<evidence type="ECO:0000259" key="1">
    <source>
        <dbReference type="Pfam" id="PF09917"/>
    </source>
</evidence>
<dbReference type="RefSeq" id="WP_243263256.1">
    <property type="nucleotide sequence ID" value="NZ_CP085145.1"/>
</dbReference>
<feature type="domain" description="DUF2147" evidence="1">
    <location>
        <begin position="25"/>
        <end position="126"/>
    </location>
</feature>
<dbReference type="Proteomes" id="UP000831019">
    <property type="component" value="Plasmid pDSM109990_a"/>
</dbReference>
<geneLocation type="plasmid" evidence="2 3">
    <name>pDSM109990_a</name>
</geneLocation>
<dbReference type="PANTHER" id="PTHR36919">
    <property type="entry name" value="BLR1215 PROTEIN"/>
    <property type="match status" value="1"/>
</dbReference>
<evidence type="ECO:0000313" key="2">
    <source>
        <dbReference type="EMBL" id="UOA16552.1"/>
    </source>
</evidence>
<dbReference type="Gene3D" id="2.40.128.520">
    <property type="match status" value="1"/>
</dbReference>
<dbReference type="PANTHER" id="PTHR36919:SF2">
    <property type="entry name" value="BLL6627 PROTEIN"/>
    <property type="match status" value="1"/>
</dbReference>
<keyword evidence="2" id="KW-0614">Plasmid</keyword>
<protein>
    <recommendedName>
        <fullName evidence="1">DUF2147 domain-containing protein</fullName>
    </recommendedName>
</protein>
<gene>
    <name evidence="2" type="ORF">DSM109990_03436</name>
</gene>
<organism evidence="2 3">
    <name type="scientific">Sulfitobacter dubius</name>
    <dbReference type="NCBI Taxonomy" id="218673"/>
    <lineage>
        <taxon>Bacteria</taxon>
        <taxon>Pseudomonadati</taxon>
        <taxon>Pseudomonadota</taxon>
        <taxon>Alphaproteobacteria</taxon>
        <taxon>Rhodobacterales</taxon>
        <taxon>Roseobacteraceae</taxon>
        <taxon>Sulfitobacter</taxon>
    </lineage>
</organism>
<evidence type="ECO:0000313" key="3">
    <source>
        <dbReference type="Proteomes" id="UP000831019"/>
    </source>
</evidence>
<accession>A0ABY3ZQM8</accession>
<keyword evidence="3" id="KW-1185">Reference proteome</keyword>
<dbReference type="EMBL" id="CP085145">
    <property type="protein sequence ID" value="UOA16552.1"/>
    <property type="molecule type" value="Genomic_DNA"/>
</dbReference>
<reference evidence="3" key="1">
    <citation type="journal article" date="2022" name="Microorganisms">
        <title>Beyond the ABCs#Discovery of Three New Plasmid Types in Rhodobacterales (RepQ, RepY, RepW).</title>
        <authorList>
            <person name="Freese H.M."/>
            <person name="Ringel V."/>
            <person name="Overmann J."/>
            <person name="Petersen J."/>
        </authorList>
    </citation>
    <scope>NUCLEOTIDE SEQUENCE [LARGE SCALE GENOMIC DNA]</scope>
    <source>
        <strain evidence="3">DSM 109990</strain>
        <plasmid evidence="3">pDSM109990_a</plasmid>
    </source>
</reference>